<dbReference type="EMBL" id="RJUK01000001">
    <property type="protein sequence ID" value="ROQ21168.1"/>
    <property type="molecule type" value="Genomic_DNA"/>
</dbReference>
<name>A0A3N1P0N3_9GAMM</name>
<protein>
    <recommendedName>
        <fullName evidence="5">Small secreted protein</fullName>
    </recommendedName>
</protein>
<evidence type="ECO:0008006" key="5">
    <source>
        <dbReference type="Google" id="ProtNLM"/>
    </source>
</evidence>
<evidence type="ECO:0000256" key="1">
    <source>
        <dbReference type="SAM" id="MobiDB-lite"/>
    </source>
</evidence>
<dbReference type="RefSeq" id="WP_123638202.1">
    <property type="nucleotide sequence ID" value="NZ_RJUK01000001.1"/>
</dbReference>
<evidence type="ECO:0000313" key="3">
    <source>
        <dbReference type="EMBL" id="ROQ21168.1"/>
    </source>
</evidence>
<feature type="signal peptide" evidence="2">
    <location>
        <begin position="1"/>
        <end position="28"/>
    </location>
</feature>
<evidence type="ECO:0000313" key="4">
    <source>
        <dbReference type="Proteomes" id="UP000273643"/>
    </source>
</evidence>
<dbReference type="OrthoDB" id="9961150at2"/>
<keyword evidence="4" id="KW-1185">Reference proteome</keyword>
<feature type="region of interest" description="Disordered" evidence="1">
    <location>
        <begin position="33"/>
        <end position="66"/>
    </location>
</feature>
<sequence length="66" mass="6874">MNEENLLTKRVRSLALAMFLVLSGGAFLTGCDQGPAEEAGEKIDDAVDDAGDAMDDAADDAKDAVE</sequence>
<feature type="compositionally biased region" description="Acidic residues" evidence="1">
    <location>
        <begin position="46"/>
        <end position="58"/>
    </location>
</feature>
<proteinExistence type="predicted"/>
<gene>
    <name evidence="3" type="ORF">EDC38_1791</name>
</gene>
<comment type="caution">
    <text evidence="3">The sequence shown here is derived from an EMBL/GenBank/DDBJ whole genome shotgun (WGS) entry which is preliminary data.</text>
</comment>
<evidence type="ECO:0000256" key="2">
    <source>
        <dbReference type="SAM" id="SignalP"/>
    </source>
</evidence>
<dbReference type="AlphaFoldDB" id="A0A3N1P0N3"/>
<dbReference type="Proteomes" id="UP000273643">
    <property type="component" value="Unassembled WGS sequence"/>
</dbReference>
<organism evidence="3 4">
    <name type="scientific">Marinimicrobium koreense</name>
    <dbReference type="NCBI Taxonomy" id="306545"/>
    <lineage>
        <taxon>Bacteria</taxon>
        <taxon>Pseudomonadati</taxon>
        <taxon>Pseudomonadota</taxon>
        <taxon>Gammaproteobacteria</taxon>
        <taxon>Cellvibrionales</taxon>
        <taxon>Cellvibrionaceae</taxon>
        <taxon>Marinimicrobium</taxon>
    </lineage>
</organism>
<feature type="chain" id="PRO_5018303898" description="Small secreted protein" evidence="2">
    <location>
        <begin position="29"/>
        <end position="66"/>
    </location>
</feature>
<keyword evidence="2" id="KW-0732">Signal</keyword>
<accession>A0A3N1P0N3</accession>
<reference evidence="3 4" key="1">
    <citation type="submission" date="2018-11" db="EMBL/GenBank/DDBJ databases">
        <title>Genomic Encyclopedia of Type Strains, Phase IV (KMG-IV): sequencing the most valuable type-strain genomes for metagenomic binning, comparative biology and taxonomic classification.</title>
        <authorList>
            <person name="Goeker M."/>
        </authorList>
    </citation>
    <scope>NUCLEOTIDE SEQUENCE [LARGE SCALE GENOMIC DNA]</scope>
    <source>
        <strain evidence="3 4">DSM 16974</strain>
    </source>
</reference>